<sequence length="24" mass="2930">MHSNNSRQILIPHQNENMFLTELY</sequence>
<organism evidence="1 2">
    <name type="scientific">Saccharomyces cerevisiae (strain Lalvin EC1118 / Prise de mousse)</name>
    <name type="common">Baker's yeast</name>
    <dbReference type="NCBI Taxonomy" id="643680"/>
    <lineage>
        <taxon>Eukaryota</taxon>
        <taxon>Fungi</taxon>
        <taxon>Dikarya</taxon>
        <taxon>Ascomycota</taxon>
        <taxon>Saccharomycotina</taxon>
        <taxon>Saccharomycetes</taxon>
        <taxon>Saccharomycetales</taxon>
        <taxon>Saccharomycetaceae</taxon>
        <taxon>Saccharomyces</taxon>
    </lineage>
</organism>
<dbReference type="EMBL" id="FN393064">
    <property type="protein sequence ID" value="CAY79041.1"/>
    <property type="molecule type" value="Genomic_DNA"/>
</dbReference>
<name>C8Z6M5_YEAS8</name>
<reference evidence="1 2" key="1">
    <citation type="journal article" date="2009" name="Proc. Natl. Acad. Sci. U.S.A.">
        <title>Eukaryote-to-eukaryote gene transfer events revealed by the genome sequence of the wine yeast Saccharomyces cerevisiae EC1118.</title>
        <authorList>
            <person name="Novo M."/>
            <person name="Bigey F."/>
            <person name="Beyne E."/>
            <person name="Galeote V."/>
            <person name="Gavory F."/>
            <person name="Mallet S."/>
            <person name="Cambot B."/>
            <person name="Legras J.L."/>
            <person name="Wincker P."/>
            <person name="Casaregola S."/>
            <person name="Dequin S."/>
        </authorList>
    </citation>
    <scope>NUCLEOTIDE SEQUENCE [LARGE SCALE GENOMIC DNA]</scope>
    <source>
        <strain evidence="2">Lalvin EC1118 / Prise de mousse</strain>
    </source>
</reference>
<protein>
    <submittedName>
        <fullName evidence="1">EC1118_1D22_0012p</fullName>
    </submittedName>
</protein>
<evidence type="ECO:0000313" key="1">
    <source>
        <dbReference type="EMBL" id="CAY79041.1"/>
    </source>
</evidence>
<gene>
    <name evidence="1" type="ORF">EC1118_1D22_0012g</name>
</gene>
<evidence type="ECO:0000313" key="2">
    <source>
        <dbReference type="Proteomes" id="UP000000286"/>
    </source>
</evidence>
<dbReference type="Proteomes" id="UP000000286">
    <property type="component" value="Chromosome IV"/>
</dbReference>
<proteinExistence type="predicted"/>
<dbReference type="HOGENOM" id="CLU_3421411_0_0_1"/>
<dbReference type="AlphaFoldDB" id="C8Z6M5"/>
<accession>C8Z6M5</accession>